<dbReference type="InterPro" id="IPR003838">
    <property type="entry name" value="ABC3_permease_C"/>
</dbReference>
<dbReference type="AlphaFoldDB" id="A0A1M7ZK76"/>
<feature type="transmembrane region" description="Helical" evidence="6">
    <location>
        <begin position="800"/>
        <end position="831"/>
    </location>
</feature>
<dbReference type="PANTHER" id="PTHR30287">
    <property type="entry name" value="MEMBRANE COMPONENT OF PREDICTED ABC SUPERFAMILY METABOLITE UPTAKE TRANSPORTER"/>
    <property type="match status" value="1"/>
</dbReference>
<evidence type="ECO:0000256" key="6">
    <source>
        <dbReference type="SAM" id="Phobius"/>
    </source>
</evidence>
<feature type="transmembrane region" description="Helical" evidence="6">
    <location>
        <begin position="843"/>
        <end position="863"/>
    </location>
</feature>
<proteinExistence type="predicted"/>
<evidence type="ECO:0000259" key="7">
    <source>
        <dbReference type="Pfam" id="PF02687"/>
    </source>
</evidence>
<feature type="transmembrane region" description="Helical" evidence="6">
    <location>
        <begin position="438"/>
        <end position="457"/>
    </location>
</feature>
<evidence type="ECO:0000313" key="9">
    <source>
        <dbReference type="Proteomes" id="UP000186406"/>
    </source>
</evidence>
<keyword evidence="4 6" id="KW-1133">Transmembrane helix</keyword>
<evidence type="ECO:0000256" key="2">
    <source>
        <dbReference type="ARBA" id="ARBA00022475"/>
    </source>
</evidence>
<evidence type="ECO:0000313" key="8">
    <source>
        <dbReference type="EMBL" id="SHO65277.1"/>
    </source>
</evidence>
<evidence type="ECO:0000256" key="4">
    <source>
        <dbReference type="ARBA" id="ARBA00022989"/>
    </source>
</evidence>
<evidence type="ECO:0000256" key="1">
    <source>
        <dbReference type="ARBA" id="ARBA00004651"/>
    </source>
</evidence>
<name>A0A1M7ZK76_9HYPH</name>
<keyword evidence="3 6" id="KW-0812">Transmembrane</keyword>
<evidence type="ECO:0000256" key="3">
    <source>
        <dbReference type="ARBA" id="ARBA00022692"/>
    </source>
</evidence>
<keyword evidence="5 6" id="KW-0472">Membrane</keyword>
<keyword evidence="9" id="KW-1185">Reference proteome</keyword>
<dbReference type="PANTHER" id="PTHR30287:SF1">
    <property type="entry name" value="INNER MEMBRANE PROTEIN"/>
    <property type="match status" value="1"/>
</dbReference>
<feature type="transmembrane region" description="Helical" evidence="6">
    <location>
        <begin position="509"/>
        <end position="533"/>
    </location>
</feature>
<dbReference type="Pfam" id="PF02687">
    <property type="entry name" value="FtsX"/>
    <property type="match status" value="2"/>
</dbReference>
<feature type="domain" description="ABC3 transporter permease C-terminal" evidence="7">
    <location>
        <begin position="301"/>
        <end position="411"/>
    </location>
</feature>
<feature type="transmembrane region" description="Helical" evidence="6">
    <location>
        <begin position="463"/>
        <end position="488"/>
    </location>
</feature>
<feature type="transmembrane region" description="Helical" evidence="6">
    <location>
        <begin position="298"/>
        <end position="322"/>
    </location>
</feature>
<comment type="subcellular location">
    <subcellularLocation>
        <location evidence="1">Cell membrane</location>
        <topology evidence="1">Multi-pass membrane protein</topology>
    </subcellularLocation>
</comment>
<organism evidence="8 9">
    <name type="scientific">Pseudoxanthobacter soli DSM 19599</name>
    <dbReference type="NCBI Taxonomy" id="1123029"/>
    <lineage>
        <taxon>Bacteria</taxon>
        <taxon>Pseudomonadati</taxon>
        <taxon>Pseudomonadota</taxon>
        <taxon>Alphaproteobacteria</taxon>
        <taxon>Hyphomicrobiales</taxon>
        <taxon>Segnochrobactraceae</taxon>
        <taxon>Pseudoxanthobacter</taxon>
    </lineage>
</organism>
<dbReference type="GO" id="GO:0005886">
    <property type="term" value="C:plasma membrane"/>
    <property type="evidence" value="ECO:0007669"/>
    <property type="project" value="UniProtKB-SubCell"/>
</dbReference>
<accession>A0A1M7ZK76</accession>
<dbReference type="STRING" id="1123029.SAMN02745172_02056"/>
<dbReference type="Proteomes" id="UP000186406">
    <property type="component" value="Unassembled WGS sequence"/>
</dbReference>
<feature type="transmembrane region" description="Helical" evidence="6">
    <location>
        <begin position="342"/>
        <end position="368"/>
    </location>
</feature>
<feature type="domain" description="ABC3 transporter permease C-terminal" evidence="7">
    <location>
        <begin position="760"/>
        <end position="871"/>
    </location>
</feature>
<keyword evidence="2" id="KW-1003">Cell membrane</keyword>
<reference evidence="8 9" key="1">
    <citation type="submission" date="2016-12" db="EMBL/GenBank/DDBJ databases">
        <authorList>
            <person name="Song W.-J."/>
            <person name="Kurnit D.M."/>
        </authorList>
    </citation>
    <scope>NUCLEOTIDE SEQUENCE [LARGE SCALE GENOMIC DNA]</scope>
    <source>
        <strain evidence="8 9">DSM 19599</strain>
    </source>
</reference>
<dbReference type="EMBL" id="FRXO01000003">
    <property type="protein sequence ID" value="SHO65277.1"/>
    <property type="molecule type" value="Genomic_DNA"/>
</dbReference>
<dbReference type="InterPro" id="IPR038766">
    <property type="entry name" value="Membrane_comp_ABC_pdt"/>
</dbReference>
<feature type="transmembrane region" description="Helical" evidence="6">
    <location>
        <begin position="755"/>
        <end position="779"/>
    </location>
</feature>
<protein>
    <submittedName>
        <fullName evidence="8">Putative ABC transport system permease protein</fullName>
    </submittedName>
</protein>
<gene>
    <name evidence="8" type="ORF">SAMN02745172_02056</name>
</gene>
<dbReference type="RefSeq" id="WP_084564384.1">
    <property type="nucleotide sequence ID" value="NZ_FRXO01000003.1"/>
</dbReference>
<sequence>MSGAGAIAPAATGARAGAGTGGRLARLRLALGFARRDLRGSLSGGTLAGFRVFVACIALGVATIGGVGSLAGALTASVADQGRAILGGDLDAALVHRAASPDEHAALAALGPTSTVATLRSMARNPATGDQILVELKAVDDAYPLVGSLDIEGGGDLHAMIGRKPQATDGAPVWGAVADKALLDRLGLKIGDRIGLGTTEVVLEGVIAREPDKLAGGFDFGPRLMISARALDSTGLVVPGSLVTWHERVTLPPGAGDAAVKAAKDRLEATFPDAGWRLRDRNAAAPGFVDNIARFAQYLTVVGLSALVVGGVGVANAVSAFVERKRASIAALRALGASGTFVFFMALAEVMAIAALGIAIGLVLAAAIPPLAGVALAGVLPVDAVGGLYPGALGLAALYGVLTALAFSLWPLGRVHDVSPTVLFRDADGEARRPRRRYVIATAAVAAALAAIAIGLADDRRIAVVFVAGTIGAFVVLRAVAAGLRALAARAPRARSVTLRLALGNIRRPGALTPVVVLSLGLGLTLLVTLALIDGNMRRELTGRMPAVAPSFFFLDVASTEIDPFRAFLAREAPGATVAATPMLRGRLVSLKGIPAADYPAPASAAWVLKGDRGITFAATPPANGRVSEGEWWPADYAGKPLVSFSADVARDLGLKIGDPVTVNVLGRPVTATIANLRTTEWDSLSINFVMVFSPNTFAGAPYGVLATLAYPGGGSPEAETALMRAIGRDFPTVTAVRVKDALDTINDLVSQLALAIRAAASIALAASVLVLAGALAASHASRIHDAVVLKTLGATRRRLIAAFALEYALLGGATAVFAVAAGSAAAYAVIAGVMRIPFAFDAATAIGAVAVALVVTVGLGLVGTWRVLGHKAGPVLRDL</sequence>
<feature type="transmembrane region" description="Helical" evidence="6">
    <location>
        <begin position="388"/>
        <end position="410"/>
    </location>
</feature>
<evidence type="ECO:0000256" key="5">
    <source>
        <dbReference type="ARBA" id="ARBA00023136"/>
    </source>
</evidence>